<accession>A0A7W9HGJ6</accession>
<dbReference type="SMART" id="SM00421">
    <property type="entry name" value="HTH_LUXR"/>
    <property type="match status" value="1"/>
</dbReference>
<gene>
    <name evidence="2" type="ORF">F4560_001626</name>
</gene>
<dbReference type="InterPro" id="IPR000792">
    <property type="entry name" value="Tscrpt_reg_LuxR_C"/>
</dbReference>
<sequence length="295" mass="32493">MSNNRMLAVSEPYHAVNGNGRAVRAASPSGLRALSPVAAVAAPSQDSVADGFLEQTLQLAQNLISSAICAYRDEPRSGTADRDTVREVIRALIARPENTVRCVVATEWLAMEIIDVAGELPDRGRVEMLCDRSVVDAFMDAKLRRLDRCEARIAPKSMPEMILVKGAAAMCRSRSHDGEMPFFDCPELQEVLYSFYRNAWRLAPALGAYQDFTLMYSCDQTRQILNMLSKGYKDEVAARQVGVSVRTYRRYVADLAHTLGVQSRFQIAVRAVELGLMDRGEDASGGQDGPSARLN</sequence>
<feature type="domain" description="HTH luxR-type" evidence="1">
    <location>
        <begin position="222"/>
        <end position="271"/>
    </location>
</feature>
<evidence type="ECO:0000313" key="2">
    <source>
        <dbReference type="EMBL" id="MBB5801858.1"/>
    </source>
</evidence>
<keyword evidence="2" id="KW-0238">DNA-binding</keyword>
<dbReference type="Gene3D" id="1.10.10.10">
    <property type="entry name" value="Winged helix-like DNA-binding domain superfamily/Winged helix DNA-binding domain"/>
    <property type="match status" value="1"/>
</dbReference>
<comment type="caution">
    <text evidence="2">The sequence shown here is derived from an EMBL/GenBank/DDBJ whole genome shotgun (WGS) entry which is preliminary data.</text>
</comment>
<organism evidence="2 3">
    <name type="scientific">Saccharothrix ecbatanensis</name>
    <dbReference type="NCBI Taxonomy" id="1105145"/>
    <lineage>
        <taxon>Bacteria</taxon>
        <taxon>Bacillati</taxon>
        <taxon>Actinomycetota</taxon>
        <taxon>Actinomycetes</taxon>
        <taxon>Pseudonocardiales</taxon>
        <taxon>Pseudonocardiaceae</taxon>
        <taxon>Saccharothrix</taxon>
    </lineage>
</organism>
<keyword evidence="3" id="KW-1185">Reference proteome</keyword>
<protein>
    <submittedName>
        <fullName evidence="2">DNA-binding CsgD family transcriptional regulator</fullName>
    </submittedName>
</protein>
<dbReference type="GO" id="GO:0006355">
    <property type="term" value="P:regulation of DNA-templated transcription"/>
    <property type="evidence" value="ECO:0007669"/>
    <property type="project" value="InterPro"/>
</dbReference>
<evidence type="ECO:0000313" key="3">
    <source>
        <dbReference type="Proteomes" id="UP000552097"/>
    </source>
</evidence>
<dbReference type="InterPro" id="IPR016032">
    <property type="entry name" value="Sig_transdc_resp-reg_C-effctor"/>
</dbReference>
<dbReference type="GO" id="GO:0003677">
    <property type="term" value="F:DNA binding"/>
    <property type="evidence" value="ECO:0007669"/>
    <property type="project" value="UniProtKB-KW"/>
</dbReference>
<evidence type="ECO:0000259" key="1">
    <source>
        <dbReference type="SMART" id="SM00421"/>
    </source>
</evidence>
<dbReference type="InterPro" id="IPR036388">
    <property type="entry name" value="WH-like_DNA-bd_sf"/>
</dbReference>
<reference evidence="2 3" key="1">
    <citation type="submission" date="2020-08" db="EMBL/GenBank/DDBJ databases">
        <title>Sequencing the genomes of 1000 actinobacteria strains.</title>
        <authorList>
            <person name="Klenk H.-P."/>
        </authorList>
    </citation>
    <scope>NUCLEOTIDE SEQUENCE [LARGE SCALE GENOMIC DNA]</scope>
    <source>
        <strain evidence="2 3">DSM 45486</strain>
    </source>
</reference>
<dbReference type="SUPFAM" id="SSF46894">
    <property type="entry name" value="C-terminal effector domain of the bipartite response regulators"/>
    <property type="match status" value="1"/>
</dbReference>
<proteinExistence type="predicted"/>
<name>A0A7W9HGJ6_9PSEU</name>
<dbReference type="AlphaFoldDB" id="A0A7W9HGJ6"/>
<dbReference type="Proteomes" id="UP000552097">
    <property type="component" value="Unassembled WGS sequence"/>
</dbReference>
<dbReference type="RefSeq" id="WP_184918205.1">
    <property type="nucleotide sequence ID" value="NZ_JACHMO010000001.1"/>
</dbReference>
<dbReference type="EMBL" id="JACHMO010000001">
    <property type="protein sequence ID" value="MBB5801858.1"/>
    <property type="molecule type" value="Genomic_DNA"/>
</dbReference>